<organism evidence="4 5">
    <name type="scientific">Klebsormidium nitens</name>
    <name type="common">Green alga</name>
    <name type="synonym">Ulothrix nitens</name>
    <dbReference type="NCBI Taxonomy" id="105231"/>
    <lineage>
        <taxon>Eukaryota</taxon>
        <taxon>Viridiplantae</taxon>
        <taxon>Streptophyta</taxon>
        <taxon>Klebsormidiophyceae</taxon>
        <taxon>Klebsormidiales</taxon>
        <taxon>Klebsormidiaceae</taxon>
        <taxon>Klebsormidium</taxon>
    </lineage>
</organism>
<dbReference type="PANTHER" id="PTHR35372:SF2">
    <property type="entry name" value="SF3 HELICASE DOMAIN-CONTAINING PROTEIN"/>
    <property type="match status" value="1"/>
</dbReference>
<dbReference type="Proteomes" id="UP000054558">
    <property type="component" value="Unassembled WGS sequence"/>
</dbReference>
<dbReference type="GO" id="GO:0016787">
    <property type="term" value="F:hydrolase activity"/>
    <property type="evidence" value="ECO:0007669"/>
    <property type="project" value="UniProtKB-KW"/>
</dbReference>
<keyword evidence="1" id="KW-0378">Hydrolase</keyword>
<dbReference type="CDD" id="cd04859">
    <property type="entry name" value="Prim_Pol"/>
    <property type="match status" value="1"/>
</dbReference>
<feature type="region of interest" description="Disordered" evidence="2">
    <location>
        <begin position="247"/>
        <end position="269"/>
    </location>
</feature>
<dbReference type="SUPFAM" id="SSF56747">
    <property type="entry name" value="Prim-pol domain"/>
    <property type="match status" value="1"/>
</dbReference>
<reference evidence="4 5" key="1">
    <citation type="journal article" date="2014" name="Nat. Commun.">
        <title>Klebsormidium flaccidum genome reveals primary factors for plant terrestrial adaptation.</title>
        <authorList>
            <person name="Hori K."/>
            <person name="Maruyama F."/>
            <person name="Fujisawa T."/>
            <person name="Togashi T."/>
            <person name="Yamamoto N."/>
            <person name="Seo M."/>
            <person name="Sato S."/>
            <person name="Yamada T."/>
            <person name="Mori H."/>
            <person name="Tajima N."/>
            <person name="Moriyama T."/>
            <person name="Ikeuchi M."/>
            <person name="Watanabe M."/>
            <person name="Wada H."/>
            <person name="Kobayashi K."/>
            <person name="Saito M."/>
            <person name="Masuda T."/>
            <person name="Sasaki-Sekimoto Y."/>
            <person name="Mashiguchi K."/>
            <person name="Awai K."/>
            <person name="Shimojima M."/>
            <person name="Masuda S."/>
            <person name="Iwai M."/>
            <person name="Nobusawa T."/>
            <person name="Narise T."/>
            <person name="Kondo S."/>
            <person name="Saito H."/>
            <person name="Sato R."/>
            <person name="Murakawa M."/>
            <person name="Ihara Y."/>
            <person name="Oshima-Yamada Y."/>
            <person name="Ohtaka K."/>
            <person name="Satoh M."/>
            <person name="Sonobe K."/>
            <person name="Ishii M."/>
            <person name="Ohtani R."/>
            <person name="Kanamori-Sato M."/>
            <person name="Honoki R."/>
            <person name="Miyazaki D."/>
            <person name="Mochizuki H."/>
            <person name="Umetsu J."/>
            <person name="Higashi K."/>
            <person name="Shibata D."/>
            <person name="Kamiya Y."/>
            <person name="Sato N."/>
            <person name="Nakamura Y."/>
            <person name="Tabata S."/>
            <person name="Ida S."/>
            <person name="Kurokawa K."/>
            <person name="Ohta H."/>
        </authorList>
    </citation>
    <scope>NUCLEOTIDE SEQUENCE [LARGE SCALE GENOMIC DNA]</scope>
    <source>
        <strain evidence="4 5">NIES-2285</strain>
    </source>
</reference>
<proteinExistence type="predicted"/>
<evidence type="ECO:0000313" key="5">
    <source>
        <dbReference type="Proteomes" id="UP000054558"/>
    </source>
</evidence>
<accession>A0A1Y1IR02</accession>
<name>A0A1Y1IR02_KLENI</name>
<feature type="region of interest" description="Disordered" evidence="2">
    <location>
        <begin position="1"/>
        <end position="39"/>
    </location>
</feature>
<dbReference type="OrthoDB" id="2131500at2759"/>
<evidence type="ECO:0000313" key="4">
    <source>
        <dbReference type="EMBL" id="GAQ91671.1"/>
    </source>
</evidence>
<dbReference type="InterPro" id="IPR051620">
    <property type="entry name" value="ORF904-like_C"/>
</dbReference>
<keyword evidence="5" id="KW-1185">Reference proteome</keyword>
<dbReference type="InterPro" id="IPR015330">
    <property type="entry name" value="DNA_primase/pol_bifunc_N"/>
</dbReference>
<feature type="domain" description="DNA primase/polymerase bifunctional N-terminal" evidence="3">
    <location>
        <begin position="53"/>
        <end position="234"/>
    </location>
</feature>
<protein>
    <recommendedName>
        <fullName evidence="3">DNA primase/polymerase bifunctional N-terminal domain-containing protein</fullName>
    </recommendedName>
</protein>
<dbReference type="AlphaFoldDB" id="A0A1Y1IR02"/>
<evidence type="ECO:0000256" key="1">
    <source>
        <dbReference type="ARBA" id="ARBA00022801"/>
    </source>
</evidence>
<feature type="compositionally biased region" description="Basic and acidic residues" evidence="2">
    <location>
        <begin position="258"/>
        <end position="269"/>
    </location>
</feature>
<gene>
    <name evidence="4" type="ORF">KFL_008310030</name>
</gene>
<dbReference type="Pfam" id="PF09250">
    <property type="entry name" value="Prim-Pol"/>
    <property type="match status" value="1"/>
</dbReference>
<sequence>MEANNNSRALEHTIDAPGIRTSEALPPDKEDAATQGTLDLRPTSNGLSIRDEILRLADHGLYGIPVHIKIDARAKKRSQFPPTYKHIVTVGDWEEHIGAVLDAFEKPNGVAILTGTSGLFVIDIDVGESSDKKSGMEFWHGQVMEHGEPETLSVRTGSGGLHYYFRLDKTTGLHKTTNFAGLTLDGEKFGVDGRGTGGVIFAPPSRYGEGTDTCCEYTWVTGGNGKINGMPPWLVSLINRGRASEGVSRNANGRVPHHKEADSEEVVPKAVDDAKAGGPAAKAAPFLAHVEVKQLPKLLGRLTIAGALEQAGGGAFGPKDHQPSSLNKLAARFSNPFMLSNVGKSDFGSALIFSKLFEHDRRVVYDSGRFWTWDATS</sequence>
<evidence type="ECO:0000256" key="2">
    <source>
        <dbReference type="SAM" id="MobiDB-lite"/>
    </source>
</evidence>
<evidence type="ECO:0000259" key="3">
    <source>
        <dbReference type="SMART" id="SM00943"/>
    </source>
</evidence>
<dbReference type="PANTHER" id="PTHR35372">
    <property type="entry name" value="ATP BINDING PROTEIN-RELATED"/>
    <property type="match status" value="1"/>
</dbReference>
<dbReference type="EMBL" id="DF237780">
    <property type="protein sequence ID" value="GAQ91671.1"/>
    <property type="molecule type" value="Genomic_DNA"/>
</dbReference>
<dbReference type="SMART" id="SM00943">
    <property type="entry name" value="Prim-Pol"/>
    <property type="match status" value="1"/>
</dbReference>